<feature type="compositionally biased region" description="Acidic residues" evidence="4">
    <location>
        <begin position="112"/>
        <end position="126"/>
    </location>
</feature>
<feature type="domain" description="RING-CH-type" evidence="6">
    <location>
        <begin position="17"/>
        <end position="79"/>
    </location>
</feature>
<evidence type="ECO:0000259" key="6">
    <source>
        <dbReference type="PROSITE" id="PS51292"/>
    </source>
</evidence>
<keyword evidence="1" id="KW-0479">Metal-binding</keyword>
<dbReference type="CDD" id="cd16495">
    <property type="entry name" value="RING_CH-C4HC3_MARCH"/>
    <property type="match status" value="1"/>
</dbReference>
<evidence type="ECO:0000256" key="3">
    <source>
        <dbReference type="ARBA" id="ARBA00022833"/>
    </source>
</evidence>
<evidence type="ECO:0000256" key="2">
    <source>
        <dbReference type="ARBA" id="ARBA00022771"/>
    </source>
</evidence>
<dbReference type="GO" id="GO:0016020">
    <property type="term" value="C:membrane"/>
    <property type="evidence" value="ECO:0007669"/>
    <property type="project" value="TreeGrafter"/>
</dbReference>
<dbReference type="SMART" id="SM00744">
    <property type="entry name" value="RINGv"/>
    <property type="match status" value="1"/>
</dbReference>
<dbReference type="PROSITE" id="PS51292">
    <property type="entry name" value="ZF_RING_CH"/>
    <property type="match status" value="1"/>
</dbReference>
<evidence type="ECO:0000313" key="7">
    <source>
        <dbReference type="EMBL" id="WOG87265.1"/>
    </source>
</evidence>
<organism evidence="7 8">
    <name type="scientific">Daucus carota subsp. sativus</name>
    <name type="common">Carrot</name>
    <dbReference type="NCBI Taxonomy" id="79200"/>
    <lineage>
        <taxon>Eukaryota</taxon>
        <taxon>Viridiplantae</taxon>
        <taxon>Streptophyta</taxon>
        <taxon>Embryophyta</taxon>
        <taxon>Tracheophyta</taxon>
        <taxon>Spermatophyta</taxon>
        <taxon>Magnoliopsida</taxon>
        <taxon>eudicotyledons</taxon>
        <taxon>Gunneridae</taxon>
        <taxon>Pentapetalae</taxon>
        <taxon>asterids</taxon>
        <taxon>campanulids</taxon>
        <taxon>Apiales</taxon>
        <taxon>Apiaceae</taxon>
        <taxon>Apioideae</taxon>
        <taxon>Scandiceae</taxon>
        <taxon>Daucinae</taxon>
        <taxon>Daucus</taxon>
        <taxon>Daucus sect. Daucus</taxon>
    </lineage>
</organism>
<evidence type="ECO:0000256" key="4">
    <source>
        <dbReference type="SAM" id="MobiDB-lite"/>
    </source>
</evidence>
<gene>
    <name evidence="7" type="ORF">DCAR_0206488</name>
</gene>
<dbReference type="PANTHER" id="PTHR23012">
    <property type="entry name" value="RING/FYVE/PHD ZINC FINGER DOMAIN-CONTAINING"/>
    <property type="match status" value="1"/>
</dbReference>
<dbReference type="InterPro" id="IPR013083">
    <property type="entry name" value="Znf_RING/FYVE/PHD"/>
</dbReference>
<dbReference type="Proteomes" id="UP000077755">
    <property type="component" value="Chromosome 2"/>
</dbReference>
<dbReference type="GO" id="GO:0004842">
    <property type="term" value="F:ubiquitin-protein transferase activity"/>
    <property type="evidence" value="ECO:0007669"/>
    <property type="project" value="TreeGrafter"/>
</dbReference>
<evidence type="ECO:0000256" key="1">
    <source>
        <dbReference type="ARBA" id="ARBA00022723"/>
    </source>
</evidence>
<dbReference type="Pfam" id="PF12428">
    <property type="entry name" value="DUF3675"/>
    <property type="match status" value="1"/>
</dbReference>
<dbReference type="Pfam" id="PF12906">
    <property type="entry name" value="RINGv"/>
    <property type="match status" value="1"/>
</dbReference>
<accession>A0AAF0WFT6</accession>
<feature type="region of interest" description="Disordered" evidence="4">
    <location>
        <begin position="105"/>
        <end position="126"/>
    </location>
</feature>
<reference evidence="7" key="2">
    <citation type="submission" date="2022-03" db="EMBL/GenBank/DDBJ databases">
        <title>Draft title - Genomic analysis of global carrot germplasm unveils the trajectory of domestication and the origin of high carotenoid orange carrot.</title>
        <authorList>
            <person name="Iorizzo M."/>
            <person name="Ellison S."/>
            <person name="Senalik D."/>
            <person name="Macko-Podgorni A."/>
            <person name="Grzebelus D."/>
            <person name="Bostan H."/>
            <person name="Rolling W."/>
            <person name="Curaba J."/>
            <person name="Simon P."/>
        </authorList>
    </citation>
    <scope>NUCLEOTIDE SEQUENCE</scope>
    <source>
        <tissue evidence="7">Leaf</tissue>
    </source>
</reference>
<dbReference type="KEGG" id="dcr:108207031"/>
<feature type="transmembrane region" description="Helical" evidence="5">
    <location>
        <begin position="138"/>
        <end position="156"/>
    </location>
</feature>
<dbReference type="SUPFAM" id="SSF57850">
    <property type="entry name" value="RING/U-box"/>
    <property type="match status" value="1"/>
</dbReference>
<dbReference type="AlphaFoldDB" id="A0AAF0WFT6"/>
<keyword evidence="5" id="KW-0812">Transmembrane</keyword>
<dbReference type="InterPro" id="IPR033275">
    <property type="entry name" value="MARCH-like"/>
</dbReference>
<feature type="region of interest" description="Disordered" evidence="4">
    <location>
        <begin position="206"/>
        <end position="226"/>
    </location>
</feature>
<name>A0AAF0WFT6_DAUCS</name>
<protein>
    <recommendedName>
        <fullName evidence="6">RING-CH-type domain-containing protein</fullName>
    </recommendedName>
</protein>
<keyword evidence="2" id="KW-0863">Zinc-finger</keyword>
<reference evidence="7" key="1">
    <citation type="journal article" date="2016" name="Nat. Genet.">
        <title>A high-quality carrot genome assembly provides new insights into carotenoid accumulation and asterid genome evolution.</title>
        <authorList>
            <person name="Iorizzo M."/>
            <person name="Ellison S."/>
            <person name="Senalik D."/>
            <person name="Zeng P."/>
            <person name="Satapoomin P."/>
            <person name="Huang J."/>
            <person name="Bowman M."/>
            <person name="Iovene M."/>
            <person name="Sanseverino W."/>
            <person name="Cavagnaro P."/>
            <person name="Yildiz M."/>
            <person name="Macko-Podgorni A."/>
            <person name="Moranska E."/>
            <person name="Grzebelus E."/>
            <person name="Grzebelus D."/>
            <person name="Ashrafi H."/>
            <person name="Zheng Z."/>
            <person name="Cheng S."/>
            <person name="Spooner D."/>
            <person name="Van Deynze A."/>
            <person name="Simon P."/>
        </authorList>
    </citation>
    <scope>NUCLEOTIDE SEQUENCE</scope>
    <source>
        <tissue evidence="7">Leaf</tissue>
    </source>
</reference>
<keyword evidence="5" id="KW-0472">Membrane</keyword>
<dbReference type="PANTHER" id="PTHR23012:SF180">
    <property type="entry name" value="RING_FYVE_PHD ZINC FINGER SUPERFAMILY PROTEIN"/>
    <property type="match status" value="1"/>
</dbReference>
<keyword evidence="5" id="KW-1133">Transmembrane helix</keyword>
<dbReference type="InterPro" id="IPR011016">
    <property type="entry name" value="Znf_RING-CH"/>
</dbReference>
<keyword evidence="8" id="KW-1185">Reference proteome</keyword>
<dbReference type="GO" id="GO:0008270">
    <property type="term" value="F:zinc ion binding"/>
    <property type="evidence" value="ECO:0007669"/>
    <property type="project" value="UniProtKB-KW"/>
</dbReference>
<dbReference type="Gene3D" id="3.30.40.10">
    <property type="entry name" value="Zinc/RING finger domain, C3HC4 (zinc finger)"/>
    <property type="match status" value="1"/>
</dbReference>
<dbReference type="FunFam" id="3.30.40.10:FF:000318">
    <property type="entry name" value="E3 ubiquitin-protein ligase MARCH4"/>
    <property type="match status" value="1"/>
</dbReference>
<sequence length="226" mass="25852">MGEKKEVVLFVDELESEIASGIPFCRICHEIEFESFKSLEAPCSCSGSVKFAHRDCIQRWCDEKGNTTCEICLQNFEPGYTAPVKKAKLLEAAVTIRGSLEVPRRERTQENPDLEADGEEEEELLESESFSDDRRWNCFRVVALVFTLILLMRHLLALLTGETEDYPFTLLTLLIAKTSGIVIPMYVMIRIVQSIRNSFKHSSRHQYEDLEDESSNSESEDDTHFS</sequence>
<dbReference type="EMBL" id="CP093344">
    <property type="protein sequence ID" value="WOG87265.1"/>
    <property type="molecule type" value="Genomic_DNA"/>
</dbReference>
<evidence type="ECO:0000313" key="8">
    <source>
        <dbReference type="Proteomes" id="UP000077755"/>
    </source>
</evidence>
<dbReference type="GO" id="GO:0016567">
    <property type="term" value="P:protein ubiquitination"/>
    <property type="evidence" value="ECO:0007669"/>
    <property type="project" value="TreeGrafter"/>
</dbReference>
<feature type="transmembrane region" description="Helical" evidence="5">
    <location>
        <begin position="168"/>
        <end position="189"/>
    </location>
</feature>
<proteinExistence type="predicted"/>
<evidence type="ECO:0000256" key="5">
    <source>
        <dbReference type="SAM" id="Phobius"/>
    </source>
</evidence>
<dbReference type="InterPro" id="IPR022143">
    <property type="entry name" value="DUF3675"/>
</dbReference>
<feature type="compositionally biased region" description="Acidic residues" evidence="4">
    <location>
        <begin position="209"/>
        <end position="226"/>
    </location>
</feature>
<keyword evidence="3" id="KW-0862">Zinc</keyword>